<dbReference type="Gene3D" id="3.40.630.10">
    <property type="entry name" value="Zn peptidases"/>
    <property type="match status" value="1"/>
</dbReference>
<dbReference type="GO" id="GO:0004181">
    <property type="term" value="F:metallocarboxypeptidase activity"/>
    <property type="evidence" value="ECO:0007669"/>
    <property type="project" value="InterPro"/>
</dbReference>
<dbReference type="Gene3D" id="3.40.50.880">
    <property type="match status" value="1"/>
</dbReference>
<comment type="caution">
    <text evidence="7">Lacks conserved residue(s) required for the propagation of feature annotation.</text>
</comment>
<keyword evidence="11" id="KW-1185">Reference proteome</keyword>
<keyword evidence="3" id="KW-0645">Protease</keyword>
<evidence type="ECO:0000256" key="4">
    <source>
        <dbReference type="ARBA" id="ARBA00022801"/>
    </source>
</evidence>
<dbReference type="SUPFAM" id="SSF53187">
    <property type="entry name" value="Zn-dependent exopeptidases"/>
    <property type="match status" value="1"/>
</dbReference>
<protein>
    <submittedName>
        <fullName evidence="10">Zinc carboxypeptidase</fullName>
    </submittedName>
</protein>
<feature type="chain" id="PRO_5036842353" evidence="8">
    <location>
        <begin position="21"/>
        <end position="851"/>
    </location>
</feature>
<evidence type="ECO:0000313" key="10">
    <source>
        <dbReference type="EMBL" id="MBO0932278.1"/>
    </source>
</evidence>
<dbReference type="Proteomes" id="UP000664795">
    <property type="component" value="Unassembled WGS sequence"/>
</dbReference>
<accession>A0A939G6U2</accession>
<name>A0A939G6U2_9BACT</name>
<evidence type="ECO:0000256" key="8">
    <source>
        <dbReference type="SAM" id="SignalP"/>
    </source>
</evidence>
<evidence type="ECO:0000259" key="9">
    <source>
        <dbReference type="PROSITE" id="PS52035"/>
    </source>
</evidence>
<dbReference type="GO" id="GO:0006508">
    <property type="term" value="P:proteolysis"/>
    <property type="evidence" value="ECO:0007669"/>
    <property type="project" value="UniProtKB-KW"/>
</dbReference>
<evidence type="ECO:0000256" key="7">
    <source>
        <dbReference type="PROSITE-ProRule" id="PRU01379"/>
    </source>
</evidence>
<proteinExistence type="inferred from homology"/>
<evidence type="ECO:0000256" key="5">
    <source>
        <dbReference type="ARBA" id="ARBA00022833"/>
    </source>
</evidence>
<evidence type="ECO:0000256" key="3">
    <source>
        <dbReference type="ARBA" id="ARBA00022670"/>
    </source>
</evidence>
<evidence type="ECO:0000256" key="6">
    <source>
        <dbReference type="ARBA" id="ARBA00023049"/>
    </source>
</evidence>
<dbReference type="PROSITE" id="PS52035">
    <property type="entry name" value="PEPTIDASE_M14"/>
    <property type="match status" value="1"/>
</dbReference>
<dbReference type="GO" id="GO:0008270">
    <property type="term" value="F:zinc ion binding"/>
    <property type="evidence" value="ECO:0007669"/>
    <property type="project" value="InterPro"/>
</dbReference>
<keyword evidence="4" id="KW-0378">Hydrolase</keyword>
<feature type="signal peptide" evidence="8">
    <location>
        <begin position="1"/>
        <end position="20"/>
    </location>
</feature>
<evidence type="ECO:0000256" key="2">
    <source>
        <dbReference type="ARBA" id="ARBA00005988"/>
    </source>
</evidence>
<feature type="domain" description="Peptidase M14" evidence="9">
    <location>
        <begin position="52"/>
        <end position="379"/>
    </location>
</feature>
<keyword evidence="10" id="KW-0121">Carboxypeptidase</keyword>
<dbReference type="EMBL" id="JAFMYU010000011">
    <property type="protein sequence ID" value="MBO0932278.1"/>
    <property type="molecule type" value="Genomic_DNA"/>
</dbReference>
<organism evidence="10 11">
    <name type="scientific">Fibrella aquatilis</name>
    <dbReference type="NCBI Taxonomy" id="2817059"/>
    <lineage>
        <taxon>Bacteria</taxon>
        <taxon>Pseudomonadati</taxon>
        <taxon>Bacteroidota</taxon>
        <taxon>Cytophagia</taxon>
        <taxon>Cytophagales</taxon>
        <taxon>Spirosomataceae</taxon>
        <taxon>Fibrella</taxon>
    </lineage>
</organism>
<dbReference type="AlphaFoldDB" id="A0A939G6U2"/>
<dbReference type="PANTHER" id="PTHR11705">
    <property type="entry name" value="PROTEASE FAMILY M14 CARBOXYPEPTIDASE A,B"/>
    <property type="match status" value="1"/>
</dbReference>
<keyword evidence="8" id="KW-0732">Signal</keyword>
<comment type="caution">
    <text evidence="10">The sequence shown here is derived from an EMBL/GenBank/DDBJ whole genome shotgun (WGS) entry which is preliminary data.</text>
</comment>
<dbReference type="SUPFAM" id="SSF52317">
    <property type="entry name" value="Class I glutamine amidotransferase-like"/>
    <property type="match status" value="1"/>
</dbReference>
<keyword evidence="6" id="KW-0482">Metalloprotease</keyword>
<dbReference type="Pfam" id="PF00246">
    <property type="entry name" value="Peptidase_M14"/>
    <property type="match status" value="1"/>
</dbReference>
<comment type="cofactor">
    <cofactor evidence="1">
        <name>Zn(2+)</name>
        <dbReference type="ChEBI" id="CHEBI:29105"/>
    </cofactor>
</comment>
<dbReference type="SMART" id="SM00631">
    <property type="entry name" value="Zn_pept"/>
    <property type="match status" value="1"/>
</dbReference>
<evidence type="ECO:0000256" key="1">
    <source>
        <dbReference type="ARBA" id="ARBA00001947"/>
    </source>
</evidence>
<dbReference type="PANTHER" id="PTHR11705:SF143">
    <property type="entry name" value="SLL0236 PROTEIN"/>
    <property type="match status" value="1"/>
</dbReference>
<sequence length="851" mass="95388">MRFCSLLRLLTLFASFTASAQVADSYYLPQTVQFNAAIPTPRQHLGYQVGEWHVSHDQLVGYMRRLDELSDRITLVEYGRTHEKRPLLLLTISSPQNQQNIDRLKAEHVALTDPTRSGSMDVTKMPAVVWMSYSVHGNEASGTNAALLAAYYLAAAQGPAIDSLLNESIILFDPCINPDGGNRFASWVNTHRSQNLVTDPSSREFSEAWPGGRTNHYWFDLNRDYLYQQHPESQGRMVKFHEWKPNLLTDHHEMGTNGTFFFQPGVPTRVHPLTPKRNIDLTTRFGQFQAEGLQAIGSAYYTQESYDDFYYGKGSTYPDVNGAVGILFEQASSRGHAQESSNGLLTFPFTIRNQFTATLSTLRAARAMRTDLLNFQRDHFKEVNQDAVKAYVFGGSNDRVRTWEMVNILRRNQVTVYELAKDEAVDGKTYTRGNAYVVPLSQPQHRLIRGMFEKRTTFQDSLFYDISAWSMPHCFNMPYAEVKAPVALGARVDANAFPKGQVTGSSNYAYLFTWDSYFAPRAAGELMRKGYRLKSASQQFAAQLPGQNNPTKFDYGTVQVIANGQDPAQLRTLLTTLAERDGVDFYAAGSGMTPEGIDLGSDNFKNMRQPKPLLVVGTGVNSTDAGEIWHLLDTRVNIPLSTVDMAQMGRVNLDKYNVLILVSGDYGNLPTDKIRQWVQNGGTLVTMTDAVKWASDNRLSTAKLRRVPADTVGTRPYADYERYTGAKAISGTIFQTRADLTHPLLYGYKDEMLSVFKDNNVFLEKGKDPFGAPLWYTPKPLISGYVAAPNERFIRDTPAIIVNNFGAGKVIAMADNPNFRAFWYGTNKLFLNALFFGNQIGSYGRGVSEEN</sequence>
<keyword evidence="5" id="KW-0862">Zinc</keyword>
<dbReference type="InterPro" id="IPR029062">
    <property type="entry name" value="Class_I_gatase-like"/>
</dbReference>
<dbReference type="InterPro" id="IPR000834">
    <property type="entry name" value="Peptidase_M14"/>
</dbReference>
<gene>
    <name evidence="10" type="ORF">J2I48_14795</name>
</gene>
<dbReference type="GO" id="GO:0005615">
    <property type="term" value="C:extracellular space"/>
    <property type="evidence" value="ECO:0007669"/>
    <property type="project" value="TreeGrafter"/>
</dbReference>
<comment type="similarity">
    <text evidence="2 7">Belongs to the peptidase M14 family.</text>
</comment>
<reference evidence="10 11" key="1">
    <citation type="submission" date="2021-03" db="EMBL/GenBank/DDBJ databases">
        <title>Fibrella sp. HMF5036 genome sequencing and assembly.</title>
        <authorList>
            <person name="Kang H."/>
            <person name="Kim H."/>
            <person name="Bae S."/>
            <person name="Joh K."/>
        </authorList>
    </citation>
    <scope>NUCLEOTIDE SEQUENCE [LARGE SCALE GENOMIC DNA]</scope>
    <source>
        <strain evidence="10 11">HMF5036</strain>
    </source>
</reference>
<dbReference type="RefSeq" id="WP_207336244.1">
    <property type="nucleotide sequence ID" value="NZ_JAFMYU010000011.1"/>
</dbReference>
<evidence type="ECO:0000313" key="11">
    <source>
        <dbReference type="Proteomes" id="UP000664795"/>
    </source>
</evidence>